<dbReference type="AlphaFoldDB" id="A0A5K3G870"/>
<protein>
    <submittedName>
        <fullName evidence="1">Uncharacterized protein</fullName>
    </submittedName>
</protein>
<organism evidence="1">
    <name type="scientific">Mesocestoides corti</name>
    <name type="common">Flatworm</name>
    <dbReference type="NCBI Taxonomy" id="53468"/>
    <lineage>
        <taxon>Eukaryota</taxon>
        <taxon>Metazoa</taxon>
        <taxon>Spiralia</taxon>
        <taxon>Lophotrochozoa</taxon>
        <taxon>Platyhelminthes</taxon>
        <taxon>Cestoda</taxon>
        <taxon>Eucestoda</taxon>
        <taxon>Cyclophyllidea</taxon>
        <taxon>Mesocestoididae</taxon>
        <taxon>Mesocestoides</taxon>
    </lineage>
</organism>
<reference evidence="1" key="1">
    <citation type="submission" date="2019-11" db="UniProtKB">
        <authorList>
            <consortium name="WormBaseParasite"/>
        </authorList>
    </citation>
    <scope>IDENTIFICATION</scope>
</reference>
<dbReference type="WBParaSite" id="MCU_014811-RA">
    <property type="protein sequence ID" value="MCU_014811-RA"/>
    <property type="gene ID" value="MCU_014811"/>
</dbReference>
<accession>A0A5K3G870</accession>
<evidence type="ECO:0000313" key="1">
    <source>
        <dbReference type="WBParaSite" id="MCU_014811-RA"/>
    </source>
</evidence>
<proteinExistence type="predicted"/>
<name>A0A5K3G870_MESCO</name>
<sequence length="50" mass="5863">MLSLFSISTWEIVEPLPIFAPKGMNLFCTRRLMAKYRVILINIQKMYDIG</sequence>